<evidence type="ECO:0000256" key="6">
    <source>
        <dbReference type="RuleBase" id="RU004168"/>
    </source>
</evidence>
<protein>
    <recommendedName>
        <fullName evidence="3 5">acylphosphatase</fullName>
        <ecNumber evidence="2 5">3.6.1.7</ecNumber>
    </recommendedName>
</protein>
<comment type="catalytic activity">
    <reaction evidence="4 5">
        <text>an acyl phosphate + H2O = a carboxylate + phosphate + H(+)</text>
        <dbReference type="Rhea" id="RHEA:14965"/>
        <dbReference type="ChEBI" id="CHEBI:15377"/>
        <dbReference type="ChEBI" id="CHEBI:15378"/>
        <dbReference type="ChEBI" id="CHEBI:29067"/>
        <dbReference type="ChEBI" id="CHEBI:43474"/>
        <dbReference type="ChEBI" id="CHEBI:59918"/>
        <dbReference type="EC" id="3.6.1.7"/>
    </reaction>
</comment>
<evidence type="ECO:0000259" key="7">
    <source>
        <dbReference type="PROSITE" id="PS51160"/>
    </source>
</evidence>
<dbReference type="Proteomes" id="UP000323164">
    <property type="component" value="Unassembled WGS sequence"/>
</dbReference>
<dbReference type="EMBL" id="VTRV01000081">
    <property type="protein sequence ID" value="TZF89576.1"/>
    <property type="molecule type" value="Genomic_DNA"/>
</dbReference>
<dbReference type="Gene3D" id="3.30.70.100">
    <property type="match status" value="1"/>
</dbReference>
<evidence type="ECO:0000313" key="9">
    <source>
        <dbReference type="Proteomes" id="UP000323164"/>
    </source>
</evidence>
<proteinExistence type="inferred from homology"/>
<keyword evidence="9" id="KW-1185">Reference proteome</keyword>
<feature type="active site" evidence="5">
    <location>
        <position position="18"/>
    </location>
</feature>
<dbReference type="AlphaFoldDB" id="A0A5D8Z4X5"/>
<organism evidence="8 9">
    <name type="scientific">Cognatilysobacter lacus</name>
    <dbReference type="NCBI Taxonomy" id="1643323"/>
    <lineage>
        <taxon>Bacteria</taxon>
        <taxon>Pseudomonadati</taxon>
        <taxon>Pseudomonadota</taxon>
        <taxon>Gammaproteobacteria</taxon>
        <taxon>Lysobacterales</taxon>
        <taxon>Lysobacteraceae</taxon>
        <taxon>Cognatilysobacter</taxon>
    </lineage>
</organism>
<dbReference type="GO" id="GO:0003998">
    <property type="term" value="F:acylphosphatase activity"/>
    <property type="evidence" value="ECO:0007669"/>
    <property type="project" value="UniProtKB-EC"/>
</dbReference>
<dbReference type="EC" id="3.6.1.7" evidence="2 5"/>
<dbReference type="Pfam" id="PF00708">
    <property type="entry name" value="Acylphosphatase"/>
    <property type="match status" value="1"/>
</dbReference>
<dbReference type="InterPro" id="IPR001792">
    <property type="entry name" value="Acylphosphatase-like_dom"/>
</dbReference>
<evidence type="ECO:0000256" key="5">
    <source>
        <dbReference type="PROSITE-ProRule" id="PRU00520"/>
    </source>
</evidence>
<dbReference type="PROSITE" id="PS51160">
    <property type="entry name" value="ACYLPHOSPHATASE_3"/>
    <property type="match status" value="1"/>
</dbReference>
<reference evidence="8 9" key="1">
    <citation type="submission" date="2019-08" db="EMBL/GenBank/DDBJ databases">
        <title>Draft genome sequence of Lysobacter sp. UKS-15.</title>
        <authorList>
            <person name="Im W.-T."/>
        </authorList>
    </citation>
    <scope>NUCLEOTIDE SEQUENCE [LARGE SCALE GENOMIC DNA]</scope>
    <source>
        <strain evidence="8 9">UKS-15</strain>
    </source>
</reference>
<dbReference type="PANTHER" id="PTHR47268">
    <property type="entry name" value="ACYLPHOSPHATASE"/>
    <property type="match status" value="1"/>
</dbReference>
<dbReference type="OrthoDB" id="5295388at2"/>
<dbReference type="PROSITE" id="PS00150">
    <property type="entry name" value="ACYLPHOSPHATASE_1"/>
    <property type="match status" value="1"/>
</dbReference>
<comment type="similarity">
    <text evidence="1 6">Belongs to the acylphosphatase family.</text>
</comment>
<dbReference type="InterPro" id="IPR020456">
    <property type="entry name" value="Acylphosphatase"/>
</dbReference>
<dbReference type="InterPro" id="IPR017968">
    <property type="entry name" value="Acylphosphatase_CS"/>
</dbReference>
<comment type="caution">
    <text evidence="8">The sequence shown here is derived from an EMBL/GenBank/DDBJ whole genome shotgun (WGS) entry which is preliminary data.</text>
</comment>
<accession>A0A5D8Z4X5</accession>
<keyword evidence="5" id="KW-0378">Hydrolase</keyword>
<sequence length="89" mass="9619">MSAARFVVSGHVQGVAFRARARHEALRLGISGRAINLDDGCVEVVAHGEPAALEQFARWLAHGPPLARVEHVVRERVDEAPMPRGFSVG</sequence>
<dbReference type="PANTHER" id="PTHR47268:SF4">
    <property type="entry name" value="ACYLPHOSPHATASE"/>
    <property type="match status" value="1"/>
</dbReference>
<evidence type="ECO:0000256" key="3">
    <source>
        <dbReference type="ARBA" id="ARBA00015991"/>
    </source>
</evidence>
<evidence type="ECO:0000256" key="1">
    <source>
        <dbReference type="ARBA" id="ARBA00005614"/>
    </source>
</evidence>
<gene>
    <name evidence="8" type="ORF">FW784_08600</name>
</gene>
<dbReference type="SUPFAM" id="SSF54975">
    <property type="entry name" value="Acylphosphatase/BLUF domain-like"/>
    <property type="match status" value="1"/>
</dbReference>
<name>A0A5D8Z4X5_9GAMM</name>
<feature type="domain" description="Acylphosphatase-like" evidence="7">
    <location>
        <begin position="3"/>
        <end position="89"/>
    </location>
</feature>
<evidence type="ECO:0000313" key="8">
    <source>
        <dbReference type="EMBL" id="TZF89576.1"/>
    </source>
</evidence>
<dbReference type="RefSeq" id="WP_149352938.1">
    <property type="nucleotide sequence ID" value="NZ_VTRV01000081.1"/>
</dbReference>
<evidence type="ECO:0000256" key="4">
    <source>
        <dbReference type="ARBA" id="ARBA00047645"/>
    </source>
</evidence>
<dbReference type="InterPro" id="IPR036046">
    <property type="entry name" value="Acylphosphatase-like_dom_sf"/>
</dbReference>
<evidence type="ECO:0000256" key="2">
    <source>
        <dbReference type="ARBA" id="ARBA00012150"/>
    </source>
</evidence>
<feature type="active site" evidence="5">
    <location>
        <position position="36"/>
    </location>
</feature>